<proteinExistence type="predicted"/>
<dbReference type="KEGG" id="lrs:PX52LOC_05430"/>
<dbReference type="RefSeq" id="WP_246173476.1">
    <property type="nucleotide sequence ID" value="NZ_CP042425.1"/>
</dbReference>
<evidence type="ECO:0008006" key="3">
    <source>
        <dbReference type="Google" id="ProtNLM"/>
    </source>
</evidence>
<dbReference type="Proteomes" id="UP000324974">
    <property type="component" value="Chromosome"/>
</dbReference>
<sequence>MTEAEWLAASNPALLLGFLRGSEEYRKFRLFACACARRVVHLVRDERAKAALGFAEQLADRTGAARRGRPAIHKAGLAACQSLWGQDQGRFDSGELLAHLAESNATHAAVKTAEADATVAAAACTTASLAAAYTTCRPPRFPTPFPPDRGDRIADEERTQVVLFRDIFGSPFRPVTFSPSWLTPTAIGLAEAIYADLAFDRLPILADALQDAGCEDIDILAHCRGDWPHARGCWVVDGVLGKR</sequence>
<dbReference type="EMBL" id="CP042425">
    <property type="protein sequence ID" value="QEL18406.1"/>
    <property type="molecule type" value="Genomic_DNA"/>
</dbReference>
<reference evidence="2" key="1">
    <citation type="submission" date="2019-08" db="EMBL/GenBank/DDBJ databases">
        <title>Limnoglobus roseus gen. nov., sp. nov., a novel freshwater planctomycete with a giant genome from the family Gemmataceae.</title>
        <authorList>
            <person name="Kulichevskaya I.S."/>
            <person name="Naumoff D.G."/>
            <person name="Miroshnikov K."/>
            <person name="Ivanova A."/>
            <person name="Philippov D.A."/>
            <person name="Hakobyan A."/>
            <person name="Rijpstra I.C."/>
            <person name="Sinninghe Damste J.S."/>
            <person name="Liesack W."/>
            <person name="Dedysh S.N."/>
        </authorList>
    </citation>
    <scope>NUCLEOTIDE SEQUENCE [LARGE SCALE GENOMIC DNA]</scope>
    <source>
        <strain evidence="2">PX52</strain>
    </source>
</reference>
<name>A0A5C1AK61_9BACT</name>
<gene>
    <name evidence="1" type="ORF">PX52LOC_05430</name>
</gene>
<evidence type="ECO:0000313" key="1">
    <source>
        <dbReference type="EMBL" id="QEL18406.1"/>
    </source>
</evidence>
<keyword evidence="2" id="KW-1185">Reference proteome</keyword>
<evidence type="ECO:0000313" key="2">
    <source>
        <dbReference type="Proteomes" id="UP000324974"/>
    </source>
</evidence>
<protein>
    <recommendedName>
        <fullName evidence="3">SMI1/KNR4 family protein</fullName>
    </recommendedName>
</protein>
<accession>A0A5C1AK61</accession>
<organism evidence="1 2">
    <name type="scientific">Limnoglobus roseus</name>
    <dbReference type="NCBI Taxonomy" id="2598579"/>
    <lineage>
        <taxon>Bacteria</taxon>
        <taxon>Pseudomonadati</taxon>
        <taxon>Planctomycetota</taxon>
        <taxon>Planctomycetia</taxon>
        <taxon>Gemmatales</taxon>
        <taxon>Gemmataceae</taxon>
        <taxon>Limnoglobus</taxon>
    </lineage>
</organism>
<dbReference type="AlphaFoldDB" id="A0A5C1AK61"/>